<feature type="region of interest" description="Disordered" evidence="1">
    <location>
        <begin position="49"/>
        <end position="70"/>
    </location>
</feature>
<keyword evidence="2" id="KW-0472">Membrane</keyword>
<dbReference type="RefSeq" id="XP_032337439.1">
    <property type="nucleotide sequence ID" value="XM_032481548.1"/>
</dbReference>
<reference evidence="4 5" key="1">
    <citation type="submission" date="2025-04" db="UniProtKB">
        <authorList>
            <consortium name="RefSeq"/>
        </authorList>
    </citation>
    <scope>IDENTIFICATION</scope>
    <source>
        <tissue evidence="4 5">Ear skin</tissue>
    </source>
</reference>
<dbReference type="RefSeq" id="XP_032337438.1">
    <property type="nucleotide sequence ID" value="XM_032481547.1"/>
</dbReference>
<evidence type="ECO:0000313" key="6">
    <source>
        <dbReference type="RefSeq" id="XP_032337438.1"/>
    </source>
</evidence>
<keyword evidence="2" id="KW-1133">Transmembrane helix</keyword>
<evidence type="ECO:0000256" key="2">
    <source>
        <dbReference type="SAM" id="Phobius"/>
    </source>
</evidence>
<dbReference type="GeneID" id="116664161"/>
<gene>
    <name evidence="4 5 6 7" type="primary">LOC116664161</name>
</gene>
<feature type="transmembrane region" description="Helical" evidence="2">
    <location>
        <begin position="12"/>
        <end position="31"/>
    </location>
</feature>
<evidence type="ECO:0000256" key="1">
    <source>
        <dbReference type="SAM" id="MobiDB-lite"/>
    </source>
</evidence>
<accession>A0A8B8T5K1</accession>
<evidence type="ECO:0000313" key="7">
    <source>
        <dbReference type="RefSeq" id="XP_032337439.1"/>
    </source>
</evidence>
<evidence type="ECO:0000313" key="4">
    <source>
        <dbReference type="RefSeq" id="XP_032337436.1"/>
    </source>
</evidence>
<keyword evidence="3" id="KW-1185">Reference proteome</keyword>
<dbReference type="KEGG" id="cfr:116664161"/>
<name>A0A8B8T5K1_CAMFR</name>
<dbReference type="AlphaFoldDB" id="A0A8B8T5K1"/>
<protein>
    <submittedName>
        <fullName evidence="4 5">Uncharacterized protein LOC116664161</fullName>
    </submittedName>
</protein>
<organism evidence="3 7">
    <name type="scientific">Camelus ferus</name>
    <name type="common">Wild bactrian camel</name>
    <name type="synonym">Camelus bactrianus ferus</name>
    <dbReference type="NCBI Taxonomy" id="419612"/>
    <lineage>
        <taxon>Eukaryota</taxon>
        <taxon>Metazoa</taxon>
        <taxon>Chordata</taxon>
        <taxon>Craniata</taxon>
        <taxon>Vertebrata</taxon>
        <taxon>Euteleostomi</taxon>
        <taxon>Mammalia</taxon>
        <taxon>Eutheria</taxon>
        <taxon>Laurasiatheria</taxon>
        <taxon>Artiodactyla</taxon>
        <taxon>Tylopoda</taxon>
        <taxon>Camelidae</taxon>
        <taxon>Camelus</taxon>
    </lineage>
</organism>
<dbReference type="Proteomes" id="UP000694856">
    <property type="component" value="Chromosome 6"/>
</dbReference>
<dbReference type="RefSeq" id="XP_032337436.1">
    <property type="nucleotide sequence ID" value="XM_032481545.1"/>
</dbReference>
<keyword evidence="2" id="KW-0812">Transmembrane</keyword>
<sequence>MLPNGKVRKIPFNFFFLTYLFFIHLISMFCLRRPHSGCSYPFSGLSGEVQPSQGPAGRAQTAPAPSDRPVAAGEYREQGAGAVHSPRSPAGSQPFQQRLLSLFRPRGRPGAAGPLPQELTDARLLMCRPARGPACSTSGPLSGLPPCGVDGSVLTGQREVCVTLLQVDGGRLSERLAAVLGSVTTGSRGSQEAAWIRFVKVPGAEQPG</sequence>
<evidence type="ECO:0000313" key="5">
    <source>
        <dbReference type="RefSeq" id="XP_032337437.1"/>
    </source>
</evidence>
<proteinExistence type="predicted"/>
<dbReference type="RefSeq" id="XP_032337437.1">
    <property type="nucleotide sequence ID" value="XM_032481546.1"/>
</dbReference>
<evidence type="ECO:0000313" key="3">
    <source>
        <dbReference type="Proteomes" id="UP000694856"/>
    </source>
</evidence>